<dbReference type="Proteomes" id="UP000768646">
    <property type="component" value="Unassembled WGS sequence"/>
</dbReference>
<protein>
    <submittedName>
        <fullName evidence="1">Uncharacterized protein</fullName>
    </submittedName>
</protein>
<accession>A0ACB7CCQ5</accession>
<dbReference type="EMBL" id="JABTEG010000003">
    <property type="protein sequence ID" value="KAG4305551.1"/>
    <property type="molecule type" value="Genomic_DNA"/>
</dbReference>
<reference evidence="1 2" key="1">
    <citation type="journal article" date="2021" name="Commun. Biol.">
        <title>Genomic insights into the host specific adaptation of the Pneumocystis genus.</title>
        <authorList>
            <person name="Cisse O.H."/>
            <person name="Ma L."/>
            <person name="Dekker J.P."/>
            <person name="Khil P.P."/>
            <person name="Youn J.-H."/>
            <person name="Brenchley J.M."/>
            <person name="Blair R."/>
            <person name="Pahar B."/>
            <person name="Chabe M."/>
            <person name="Van Rompay K.K.A."/>
            <person name="Keesler R."/>
            <person name="Sukura A."/>
            <person name="Hirsch V."/>
            <person name="Kutty G."/>
            <person name="Liu Y."/>
            <person name="Peng L."/>
            <person name="Chen J."/>
            <person name="Song J."/>
            <person name="Weissenbacher-Lang C."/>
            <person name="Xu J."/>
            <person name="Upham N.S."/>
            <person name="Stajich J.E."/>
            <person name="Cuomo C.A."/>
            <person name="Cushion M.T."/>
            <person name="Kovacs J.A."/>
        </authorList>
    </citation>
    <scope>NUCLEOTIDE SEQUENCE [LARGE SCALE GENOMIC DNA]</scope>
    <source>
        <strain evidence="1 2">RABM</strain>
    </source>
</reference>
<keyword evidence="2" id="KW-1185">Reference proteome</keyword>
<evidence type="ECO:0000313" key="1">
    <source>
        <dbReference type="EMBL" id="KAG4305551.1"/>
    </source>
</evidence>
<proteinExistence type="predicted"/>
<evidence type="ECO:0000313" key="2">
    <source>
        <dbReference type="Proteomes" id="UP000768646"/>
    </source>
</evidence>
<name>A0ACB7CCQ5_9ASCO</name>
<gene>
    <name evidence="1" type="ORF">PORY_001107</name>
</gene>
<comment type="caution">
    <text evidence="1">The sequence shown here is derived from an EMBL/GenBank/DDBJ whole genome shotgun (WGS) entry which is preliminary data.</text>
</comment>
<sequence>MDPIHPARTARTARAAPFAAWAHFELGVALVLATWPVLTQAVAAGWGGPESVAKRDWLGGVLVEQQREPVGAEEVAAVLDQVMEEEFSVVVEDGSVEEVAARVVALRRMCEEGETGGIVAWYERWRQGAAGANGASGASGAGGGVVGDTVGDTVGETSEDESEGEGWGEG</sequence>
<organism evidence="1 2">
    <name type="scientific">Pneumocystis oryctolagi</name>
    <dbReference type="NCBI Taxonomy" id="42067"/>
    <lineage>
        <taxon>Eukaryota</taxon>
        <taxon>Fungi</taxon>
        <taxon>Dikarya</taxon>
        <taxon>Ascomycota</taxon>
        <taxon>Taphrinomycotina</taxon>
        <taxon>Pneumocystomycetes</taxon>
        <taxon>Pneumocystaceae</taxon>
        <taxon>Pneumocystis</taxon>
    </lineage>
</organism>